<dbReference type="EMBL" id="FOHN01000005">
    <property type="protein sequence ID" value="SES93370.1"/>
    <property type="molecule type" value="Genomic_DNA"/>
</dbReference>
<dbReference type="Gene3D" id="3.30.470.20">
    <property type="entry name" value="ATP-grasp fold, B domain"/>
    <property type="match status" value="1"/>
</dbReference>
<evidence type="ECO:0000256" key="1">
    <source>
        <dbReference type="PROSITE-ProRule" id="PRU00409"/>
    </source>
</evidence>
<dbReference type="RefSeq" id="WP_092477091.1">
    <property type="nucleotide sequence ID" value="NZ_FOHN01000005.1"/>
</dbReference>
<dbReference type="GO" id="GO:0005737">
    <property type="term" value="C:cytoplasm"/>
    <property type="evidence" value="ECO:0007669"/>
    <property type="project" value="TreeGrafter"/>
</dbReference>
<sequence>MEEKKLHGWILYNKEDAKRNEGYIEFHKVEGEKLGIDIELMYIEDMEFGVQYEEWYLLYEGKELEKPDFAIVRMNYPLLSRQLELMDIPVFNSSFVASVCNDKAQTYQYVAKTGVAMVDSQFVHKNFLLSKISSVPRPFVVKSVSGHGGSQVFLVEEGQEIMPIYEKLDDHVVIQPFASSRKQDLRVYIVGNEIVGAVLRTGTDGFRSNFSLGGKAEFYTLEDEEKEIVERIIDLFDFGLAGIDFIIGDNGALIFNEIEDVVGSRMLYSCSDINIVALYLEYIKKQLYKRL</sequence>
<dbReference type="SUPFAM" id="SSF56059">
    <property type="entry name" value="Glutathione synthetase ATP-binding domain-like"/>
    <property type="match status" value="1"/>
</dbReference>
<dbReference type="PANTHER" id="PTHR21621:SF0">
    <property type="entry name" value="BETA-CITRYLGLUTAMATE SYNTHASE B-RELATED"/>
    <property type="match status" value="1"/>
</dbReference>
<reference evidence="3 4" key="1">
    <citation type="submission" date="2016-10" db="EMBL/GenBank/DDBJ databases">
        <authorList>
            <person name="de Groot N.N."/>
        </authorList>
    </citation>
    <scope>NUCLEOTIDE SEQUENCE [LARGE SCALE GENOMIC DNA]</scope>
    <source>
        <strain evidence="3 4">DSM 1801</strain>
    </source>
</reference>
<evidence type="ECO:0000313" key="4">
    <source>
        <dbReference type="Proteomes" id="UP000199800"/>
    </source>
</evidence>
<keyword evidence="3" id="KW-0436">Ligase</keyword>
<name>A0A1I0AGI7_9FIRM</name>
<dbReference type="GO" id="GO:0005524">
    <property type="term" value="F:ATP binding"/>
    <property type="evidence" value="ECO:0007669"/>
    <property type="project" value="UniProtKB-UniRule"/>
</dbReference>
<dbReference type="GO" id="GO:0009432">
    <property type="term" value="P:SOS response"/>
    <property type="evidence" value="ECO:0007669"/>
    <property type="project" value="TreeGrafter"/>
</dbReference>
<dbReference type="PANTHER" id="PTHR21621">
    <property type="entry name" value="RIBOSOMAL PROTEIN S6 MODIFICATION PROTEIN"/>
    <property type="match status" value="1"/>
</dbReference>
<dbReference type="AlphaFoldDB" id="A0A1I0AGI7"/>
<proteinExistence type="predicted"/>
<dbReference type="Proteomes" id="UP000199800">
    <property type="component" value="Unassembled WGS sequence"/>
</dbReference>
<organism evidence="3 4">
    <name type="scientific">[Clostridium] polysaccharolyticum</name>
    <dbReference type="NCBI Taxonomy" id="29364"/>
    <lineage>
        <taxon>Bacteria</taxon>
        <taxon>Bacillati</taxon>
        <taxon>Bacillota</taxon>
        <taxon>Clostridia</taxon>
        <taxon>Lachnospirales</taxon>
        <taxon>Lachnospiraceae</taxon>
    </lineage>
</organism>
<dbReference type="STRING" id="29364.SAMN04487772_105142"/>
<keyword evidence="1" id="KW-0547">Nucleotide-binding</keyword>
<protein>
    <submittedName>
        <fullName evidence="3">Gamma-F420-2:alpha-L-glutamate ligase</fullName>
    </submittedName>
</protein>
<dbReference type="InterPro" id="IPR011761">
    <property type="entry name" value="ATP-grasp"/>
</dbReference>
<keyword evidence="4" id="KW-1185">Reference proteome</keyword>
<evidence type="ECO:0000259" key="2">
    <source>
        <dbReference type="PROSITE" id="PS50975"/>
    </source>
</evidence>
<accession>A0A1I0AGI7</accession>
<dbReference type="GO" id="GO:0018169">
    <property type="term" value="F:ribosomal S6-glutamic acid ligase activity"/>
    <property type="evidence" value="ECO:0007669"/>
    <property type="project" value="TreeGrafter"/>
</dbReference>
<dbReference type="InterPro" id="IPR013651">
    <property type="entry name" value="ATP-grasp_RimK-type"/>
</dbReference>
<dbReference type="OrthoDB" id="9786585at2"/>
<dbReference type="Pfam" id="PF08443">
    <property type="entry name" value="RimK"/>
    <property type="match status" value="1"/>
</dbReference>
<dbReference type="Gene3D" id="3.40.50.20">
    <property type="match status" value="1"/>
</dbReference>
<keyword evidence="1" id="KW-0067">ATP-binding</keyword>
<feature type="domain" description="ATP-grasp" evidence="2">
    <location>
        <begin position="107"/>
        <end position="284"/>
    </location>
</feature>
<evidence type="ECO:0000313" key="3">
    <source>
        <dbReference type="EMBL" id="SES93370.1"/>
    </source>
</evidence>
<dbReference type="GO" id="GO:0046872">
    <property type="term" value="F:metal ion binding"/>
    <property type="evidence" value="ECO:0007669"/>
    <property type="project" value="InterPro"/>
</dbReference>
<dbReference type="PROSITE" id="PS50975">
    <property type="entry name" value="ATP_GRASP"/>
    <property type="match status" value="1"/>
</dbReference>
<gene>
    <name evidence="3" type="ORF">SAMN04487772_105142</name>
</gene>